<gene>
    <name evidence="1" type="ORF">INT47_006616</name>
</gene>
<accession>A0A8H7UWP3</accession>
<evidence type="ECO:0000313" key="1">
    <source>
        <dbReference type="EMBL" id="KAG2193419.1"/>
    </source>
</evidence>
<keyword evidence="2" id="KW-1185">Reference proteome</keyword>
<evidence type="ECO:0000313" key="2">
    <source>
        <dbReference type="Proteomes" id="UP000603453"/>
    </source>
</evidence>
<dbReference type="Proteomes" id="UP000603453">
    <property type="component" value="Unassembled WGS sequence"/>
</dbReference>
<reference evidence="1" key="1">
    <citation type="submission" date="2020-12" db="EMBL/GenBank/DDBJ databases">
        <title>Metabolic potential, ecology and presence of endohyphal bacteria is reflected in genomic diversity of Mucoromycotina.</title>
        <authorList>
            <person name="Muszewska A."/>
            <person name="Okrasinska A."/>
            <person name="Steczkiewicz K."/>
            <person name="Drgas O."/>
            <person name="Orlowska M."/>
            <person name="Perlinska-Lenart U."/>
            <person name="Aleksandrzak-Piekarczyk T."/>
            <person name="Szatraj K."/>
            <person name="Zielenkiewicz U."/>
            <person name="Pilsyk S."/>
            <person name="Malc E."/>
            <person name="Mieczkowski P."/>
            <person name="Kruszewska J.S."/>
            <person name="Biernat P."/>
            <person name="Pawlowska J."/>
        </authorList>
    </citation>
    <scope>NUCLEOTIDE SEQUENCE</scope>
    <source>
        <strain evidence="1">WA0000017839</strain>
    </source>
</reference>
<comment type="caution">
    <text evidence="1">The sequence shown here is derived from an EMBL/GenBank/DDBJ whole genome shotgun (WGS) entry which is preliminary data.</text>
</comment>
<proteinExistence type="predicted"/>
<name>A0A8H7UWP3_9FUNG</name>
<dbReference type="AlphaFoldDB" id="A0A8H7UWP3"/>
<sequence>MNDSNNTNQGMEAYSDSVQNTLVINDLADIGSTVSSPTSSVKENGYTPTFDDAACAKTEKPNHEYRMYKGDIDHKKRSCNDPEFGANEPSIATVFEETDGGYGWLVILGTFMVQVTSFGPAACW</sequence>
<protein>
    <submittedName>
        <fullName evidence="1">Uncharacterized protein</fullName>
    </submittedName>
</protein>
<dbReference type="EMBL" id="JAEPRD010000234">
    <property type="protein sequence ID" value="KAG2193419.1"/>
    <property type="molecule type" value="Genomic_DNA"/>
</dbReference>
<organism evidence="1 2">
    <name type="scientific">Mucor saturninus</name>
    <dbReference type="NCBI Taxonomy" id="64648"/>
    <lineage>
        <taxon>Eukaryota</taxon>
        <taxon>Fungi</taxon>
        <taxon>Fungi incertae sedis</taxon>
        <taxon>Mucoromycota</taxon>
        <taxon>Mucoromycotina</taxon>
        <taxon>Mucoromycetes</taxon>
        <taxon>Mucorales</taxon>
        <taxon>Mucorineae</taxon>
        <taxon>Mucoraceae</taxon>
        <taxon>Mucor</taxon>
    </lineage>
</organism>
<dbReference type="OrthoDB" id="6499973at2759"/>